<dbReference type="SUPFAM" id="SSF55961">
    <property type="entry name" value="Bet v1-like"/>
    <property type="match status" value="1"/>
</dbReference>
<dbReference type="Pfam" id="PF03364">
    <property type="entry name" value="Polyketide_cyc"/>
    <property type="match status" value="1"/>
</dbReference>
<dbReference type="PANTHER" id="PTHR33824">
    <property type="entry name" value="POLYKETIDE CYCLASE/DEHYDRASE AND LIPID TRANSPORT SUPERFAMILY PROTEIN"/>
    <property type="match status" value="1"/>
</dbReference>
<dbReference type="Proteomes" id="UP000652013">
    <property type="component" value="Unassembled WGS sequence"/>
</dbReference>
<dbReference type="EMBL" id="BOOY01000001">
    <property type="protein sequence ID" value="GIJ00661.1"/>
    <property type="molecule type" value="Genomic_DNA"/>
</dbReference>
<dbReference type="AlphaFoldDB" id="A0A8J3Y2W5"/>
<sequence>MSTVQQAIEVSAPLHEVYEQLADLENYPQFMTGVQEVTQVSDDRTHWVMNLDGELREFNAQLVECTMDQRVHWRSTDGPALEETITLRPVGETRTQVVAQLEADVAALMPSDRHASESLRKRLKADLQSFKRLIEHDPGFARMSGTAMTGASGIGMGQARPDRGMQAGALGEVPTPGIGHGTSIAYNSPAAVAARIGRSRMRGNPEDETF</sequence>
<keyword evidence="3" id="KW-1185">Reference proteome</keyword>
<proteinExistence type="predicted"/>
<dbReference type="PANTHER" id="PTHR33824:SF7">
    <property type="entry name" value="POLYKETIDE CYCLASE_DEHYDRASE AND LIPID TRANSPORT SUPERFAMILY PROTEIN"/>
    <property type="match status" value="1"/>
</dbReference>
<evidence type="ECO:0000313" key="3">
    <source>
        <dbReference type="Proteomes" id="UP000652013"/>
    </source>
</evidence>
<organism evidence="2 3">
    <name type="scientific">Spirilliplanes yamanashiensis</name>
    <dbReference type="NCBI Taxonomy" id="42233"/>
    <lineage>
        <taxon>Bacteria</taxon>
        <taxon>Bacillati</taxon>
        <taxon>Actinomycetota</taxon>
        <taxon>Actinomycetes</taxon>
        <taxon>Micromonosporales</taxon>
        <taxon>Micromonosporaceae</taxon>
        <taxon>Spirilliplanes</taxon>
    </lineage>
</organism>
<gene>
    <name evidence="2" type="ORF">Sya03_00130</name>
</gene>
<dbReference type="InterPro" id="IPR047137">
    <property type="entry name" value="ORF3"/>
</dbReference>
<dbReference type="InterPro" id="IPR005031">
    <property type="entry name" value="COQ10_START"/>
</dbReference>
<dbReference type="CDD" id="cd07817">
    <property type="entry name" value="SRPBCC_8"/>
    <property type="match status" value="1"/>
</dbReference>
<dbReference type="Gene3D" id="3.30.530.20">
    <property type="match status" value="1"/>
</dbReference>
<accession>A0A8J3Y2W5</accession>
<name>A0A8J3Y2W5_9ACTN</name>
<feature type="domain" description="Coenzyme Q-binding protein COQ10 START" evidence="1">
    <location>
        <begin position="10"/>
        <end position="111"/>
    </location>
</feature>
<protein>
    <recommendedName>
        <fullName evidence="1">Coenzyme Q-binding protein COQ10 START domain-containing protein</fullName>
    </recommendedName>
</protein>
<evidence type="ECO:0000313" key="2">
    <source>
        <dbReference type="EMBL" id="GIJ00661.1"/>
    </source>
</evidence>
<reference evidence="2" key="1">
    <citation type="submission" date="2021-01" db="EMBL/GenBank/DDBJ databases">
        <title>Whole genome shotgun sequence of Spirilliplanes yamanashiensis NBRC 15828.</title>
        <authorList>
            <person name="Komaki H."/>
            <person name="Tamura T."/>
        </authorList>
    </citation>
    <scope>NUCLEOTIDE SEQUENCE</scope>
    <source>
        <strain evidence="2">NBRC 15828</strain>
    </source>
</reference>
<dbReference type="RefSeq" id="WP_203936011.1">
    <property type="nucleotide sequence ID" value="NZ_BAAAGJ010000024.1"/>
</dbReference>
<comment type="caution">
    <text evidence="2">The sequence shown here is derived from an EMBL/GenBank/DDBJ whole genome shotgun (WGS) entry which is preliminary data.</text>
</comment>
<evidence type="ECO:0000259" key="1">
    <source>
        <dbReference type="Pfam" id="PF03364"/>
    </source>
</evidence>
<dbReference type="InterPro" id="IPR023393">
    <property type="entry name" value="START-like_dom_sf"/>
</dbReference>